<feature type="signal peptide" evidence="7">
    <location>
        <begin position="1"/>
        <end position="19"/>
    </location>
</feature>
<feature type="transmembrane region" description="Helical" evidence="6">
    <location>
        <begin position="39"/>
        <end position="59"/>
    </location>
</feature>
<evidence type="ECO:0000256" key="3">
    <source>
        <dbReference type="ARBA" id="ARBA00022692"/>
    </source>
</evidence>
<sequence length="302" mass="32975">VIVTIKLIVVFMFLGFSASHVDTSRYTPYLPPNEGAYGEYGATGLLKGASVVFFSYIGFDSVSTAAQEAKNPGRDMPIGIIGSLVICTVLYIAVSLVMTGIIDYKELNTASPISTAISGFAPRWLSAVISFGAMLGLTSVLLVQIMAQSRVFYSMGRDGLIPHIFYKVHPKFRTPWISTILVTTIIAILAAVLPVDFLSDMTSVGTLCAFFFVNLGVTVLRIKQPNRPRRFKVPFGPYIIPILGALSCIALIASSSPITIYRLLGWIVIGLVVYLIYGRTHSKVNNPEKWVDVYVPPEMNAH</sequence>
<dbReference type="GO" id="GO:0016020">
    <property type="term" value="C:membrane"/>
    <property type="evidence" value="ECO:0007669"/>
    <property type="project" value="UniProtKB-SubCell"/>
</dbReference>
<dbReference type="AlphaFoldDB" id="A0A137NWE6"/>
<dbReference type="Proteomes" id="UP000070444">
    <property type="component" value="Unassembled WGS sequence"/>
</dbReference>
<feature type="transmembrane region" description="Helical" evidence="6">
    <location>
        <begin position="234"/>
        <end position="253"/>
    </location>
</feature>
<dbReference type="PANTHER" id="PTHR43243">
    <property type="entry name" value="INNER MEMBRANE TRANSPORTER YGJI-RELATED"/>
    <property type="match status" value="1"/>
</dbReference>
<feature type="transmembrane region" description="Helical" evidence="6">
    <location>
        <begin position="201"/>
        <end position="222"/>
    </location>
</feature>
<dbReference type="OrthoDB" id="5982228at2759"/>
<accession>A0A137NWE6</accession>
<protein>
    <recommendedName>
        <fullName evidence="10">Amino acid permease</fullName>
    </recommendedName>
</protein>
<evidence type="ECO:0000313" key="9">
    <source>
        <dbReference type="Proteomes" id="UP000070444"/>
    </source>
</evidence>
<organism evidence="8 9">
    <name type="scientific">Conidiobolus coronatus (strain ATCC 28846 / CBS 209.66 / NRRL 28638)</name>
    <name type="common">Delacroixia coronata</name>
    <dbReference type="NCBI Taxonomy" id="796925"/>
    <lineage>
        <taxon>Eukaryota</taxon>
        <taxon>Fungi</taxon>
        <taxon>Fungi incertae sedis</taxon>
        <taxon>Zoopagomycota</taxon>
        <taxon>Entomophthoromycotina</taxon>
        <taxon>Entomophthoromycetes</taxon>
        <taxon>Entomophthorales</taxon>
        <taxon>Ancylistaceae</taxon>
        <taxon>Conidiobolus</taxon>
    </lineage>
</organism>
<feature type="chain" id="PRO_5007294126" description="Amino acid permease" evidence="7">
    <location>
        <begin position="20"/>
        <end position="302"/>
    </location>
</feature>
<keyword evidence="7" id="KW-0732">Signal</keyword>
<evidence type="ECO:0000313" key="8">
    <source>
        <dbReference type="EMBL" id="KXN67150.1"/>
    </source>
</evidence>
<proteinExistence type="predicted"/>
<evidence type="ECO:0008006" key="10">
    <source>
        <dbReference type="Google" id="ProtNLM"/>
    </source>
</evidence>
<feature type="transmembrane region" description="Helical" evidence="6">
    <location>
        <begin position="124"/>
        <end position="147"/>
    </location>
</feature>
<evidence type="ECO:0000256" key="5">
    <source>
        <dbReference type="ARBA" id="ARBA00023136"/>
    </source>
</evidence>
<dbReference type="GO" id="GO:0015171">
    <property type="term" value="F:amino acid transmembrane transporter activity"/>
    <property type="evidence" value="ECO:0007669"/>
    <property type="project" value="TreeGrafter"/>
</dbReference>
<dbReference type="Pfam" id="PF13520">
    <property type="entry name" value="AA_permease_2"/>
    <property type="match status" value="1"/>
</dbReference>
<gene>
    <name evidence="8" type="ORF">CONCODRAFT_43220</name>
</gene>
<evidence type="ECO:0000256" key="1">
    <source>
        <dbReference type="ARBA" id="ARBA00004141"/>
    </source>
</evidence>
<dbReference type="STRING" id="796925.A0A137NWE6"/>
<dbReference type="EMBL" id="KQ964657">
    <property type="protein sequence ID" value="KXN67150.1"/>
    <property type="molecule type" value="Genomic_DNA"/>
</dbReference>
<keyword evidence="9" id="KW-1185">Reference proteome</keyword>
<evidence type="ECO:0000256" key="7">
    <source>
        <dbReference type="SAM" id="SignalP"/>
    </source>
</evidence>
<keyword evidence="3 6" id="KW-0812">Transmembrane</keyword>
<keyword evidence="2" id="KW-0813">Transport</keyword>
<dbReference type="PANTHER" id="PTHR43243:SF4">
    <property type="entry name" value="CATIONIC AMINO ACID TRANSPORTER 4"/>
    <property type="match status" value="1"/>
</dbReference>
<name>A0A137NWE6_CONC2</name>
<evidence type="ECO:0000256" key="2">
    <source>
        <dbReference type="ARBA" id="ARBA00022448"/>
    </source>
</evidence>
<comment type="subcellular location">
    <subcellularLocation>
        <location evidence="1">Membrane</location>
        <topology evidence="1">Multi-pass membrane protein</topology>
    </subcellularLocation>
</comment>
<evidence type="ECO:0000256" key="4">
    <source>
        <dbReference type="ARBA" id="ARBA00022989"/>
    </source>
</evidence>
<reference evidence="8 9" key="1">
    <citation type="journal article" date="2015" name="Genome Biol. Evol.">
        <title>Phylogenomic analyses indicate that early fungi evolved digesting cell walls of algal ancestors of land plants.</title>
        <authorList>
            <person name="Chang Y."/>
            <person name="Wang S."/>
            <person name="Sekimoto S."/>
            <person name="Aerts A.L."/>
            <person name="Choi C."/>
            <person name="Clum A."/>
            <person name="LaButti K.M."/>
            <person name="Lindquist E.A."/>
            <person name="Yee Ngan C."/>
            <person name="Ohm R.A."/>
            <person name="Salamov A.A."/>
            <person name="Grigoriev I.V."/>
            <person name="Spatafora J.W."/>
            <person name="Berbee M.L."/>
        </authorList>
    </citation>
    <scope>NUCLEOTIDE SEQUENCE [LARGE SCALE GENOMIC DNA]</scope>
    <source>
        <strain evidence="8 9">NRRL 28638</strain>
    </source>
</reference>
<dbReference type="Gene3D" id="1.20.1740.10">
    <property type="entry name" value="Amino acid/polyamine transporter I"/>
    <property type="match status" value="1"/>
</dbReference>
<feature type="transmembrane region" description="Helical" evidence="6">
    <location>
        <begin position="80"/>
        <end position="104"/>
    </location>
</feature>
<keyword evidence="4 6" id="KW-1133">Transmembrane helix</keyword>
<feature type="transmembrane region" description="Helical" evidence="6">
    <location>
        <begin position="176"/>
        <end position="195"/>
    </location>
</feature>
<feature type="transmembrane region" description="Helical" evidence="6">
    <location>
        <begin position="259"/>
        <end position="277"/>
    </location>
</feature>
<feature type="non-terminal residue" evidence="8">
    <location>
        <position position="1"/>
    </location>
</feature>
<evidence type="ECO:0000256" key="6">
    <source>
        <dbReference type="SAM" id="Phobius"/>
    </source>
</evidence>
<dbReference type="InterPro" id="IPR002293">
    <property type="entry name" value="AA/rel_permease1"/>
</dbReference>
<keyword evidence="5 6" id="KW-0472">Membrane</keyword>